<dbReference type="PANTHER" id="PTHR42743">
    <property type="entry name" value="AMINO-ACID AMINOTRANSFERASE"/>
    <property type="match status" value="1"/>
</dbReference>
<dbReference type="Proteomes" id="UP001209083">
    <property type="component" value="Chromosome"/>
</dbReference>
<dbReference type="PANTHER" id="PTHR42743:SF11">
    <property type="entry name" value="AMINODEOXYCHORISMATE LYASE"/>
    <property type="match status" value="1"/>
</dbReference>
<reference evidence="2 3" key="1">
    <citation type="submission" date="2023-05" db="EMBL/GenBank/DDBJ databases">
        <title>Lithophilousrod everest ZFBP1038 complete genpme.</title>
        <authorList>
            <person name="Tian M."/>
        </authorList>
    </citation>
    <scope>NUCLEOTIDE SEQUENCE [LARGE SCALE GENOMIC DNA]</scope>
    <source>
        <strain evidence="2 3">ZFBP1038</strain>
    </source>
</reference>
<dbReference type="EMBL" id="CP090958">
    <property type="protein sequence ID" value="WGW12064.1"/>
    <property type="molecule type" value="Genomic_DNA"/>
</dbReference>
<dbReference type="InterPro" id="IPR043131">
    <property type="entry name" value="BCAT-like_N"/>
</dbReference>
<dbReference type="RefSeq" id="WP_349638862.1">
    <property type="nucleotide sequence ID" value="NZ_CP090958.1"/>
</dbReference>
<dbReference type="Gene3D" id="3.30.470.10">
    <property type="match status" value="1"/>
</dbReference>
<comment type="similarity">
    <text evidence="1">Belongs to the class-IV pyridoxal-phosphate-dependent aminotransferase family.</text>
</comment>
<evidence type="ECO:0000256" key="1">
    <source>
        <dbReference type="ARBA" id="ARBA00009320"/>
    </source>
</evidence>
<dbReference type="InterPro" id="IPR036038">
    <property type="entry name" value="Aminotransferase-like"/>
</dbReference>
<sequence length="284" mass="30023">MPSPALVLVDPVTGSFEAADPGAPHLRVDDLAAVRGDGIFETLLHRNGVSRALEAHLSRFANSARMLDLPAPDPQLWRSAIGAVIDNHGDADEIAVRFTLSRGPDGANSPTGWALASTPSAAVLAERSNGIDVLALDRGFASGTAERAPWLLLGAKTLSYAVNMAALRYARQHDKHDVVFTTSDGVVLEGPTSTVVIARGRELLTPEPSSGILFGTMQRELFRAASDAGWTCGYKDLSVQDIVTADGAWLCSSVRLLAAINSLDGRALPADPKLQAEIKALLLQ</sequence>
<gene>
    <name evidence="2" type="ORF">LWF01_18590</name>
</gene>
<dbReference type="SUPFAM" id="SSF56752">
    <property type="entry name" value="D-aminoacid aminotransferase-like PLP-dependent enzymes"/>
    <property type="match status" value="1"/>
</dbReference>
<organism evidence="2 3">
    <name type="scientific">Saxibacter everestensis</name>
    <dbReference type="NCBI Taxonomy" id="2909229"/>
    <lineage>
        <taxon>Bacteria</taxon>
        <taxon>Bacillati</taxon>
        <taxon>Actinomycetota</taxon>
        <taxon>Actinomycetes</taxon>
        <taxon>Micrococcales</taxon>
        <taxon>Brevibacteriaceae</taxon>
        <taxon>Saxibacter</taxon>
    </lineage>
</organism>
<keyword evidence="3" id="KW-1185">Reference proteome</keyword>
<dbReference type="NCBIfam" id="NF005887">
    <property type="entry name" value="PRK07849.1-2"/>
    <property type="match status" value="1"/>
</dbReference>
<evidence type="ECO:0000313" key="3">
    <source>
        <dbReference type="Proteomes" id="UP001209083"/>
    </source>
</evidence>
<evidence type="ECO:0000313" key="2">
    <source>
        <dbReference type="EMBL" id="WGW12064.1"/>
    </source>
</evidence>
<protein>
    <submittedName>
        <fullName evidence="2">Aminodeoxychorismate lyase</fullName>
        <ecNumber evidence="2">4.1.3.38</ecNumber>
    </submittedName>
</protein>
<dbReference type="InterPro" id="IPR050571">
    <property type="entry name" value="Class-IV_PLP-Dep_Aminotrnsfr"/>
</dbReference>
<dbReference type="EC" id="4.1.3.38" evidence="2"/>
<proteinExistence type="inferred from homology"/>
<accession>A0ABY8QST0</accession>
<dbReference type="GO" id="GO:0008696">
    <property type="term" value="F:4-amino-4-deoxychorismate lyase activity"/>
    <property type="evidence" value="ECO:0007669"/>
    <property type="project" value="UniProtKB-EC"/>
</dbReference>
<dbReference type="Gene3D" id="3.20.10.10">
    <property type="entry name" value="D-amino Acid Aminotransferase, subunit A, domain 2"/>
    <property type="match status" value="1"/>
</dbReference>
<name>A0ABY8QST0_9MICO</name>
<keyword evidence="2" id="KW-0456">Lyase</keyword>
<dbReference type="NCBIfam" id="NF005886">
    <property type="entry name" value="PRK07849.1-1"/>
    <property type="match status" value="1"/>
</dbReference>
<dbReference type="Pfam" id="PF01063">
    <property type="entry name" value="Aminotran_4"/>
    <property type="match status" value="1"/>
</dbReference>
<dbReference type="InterPro" id="IPR043132">
    <property type="entry name" value="BCAT-like_C"/>
</dbReference>
<dbReference type="InterPro" id="IPR001544">
    <property type="entry name" value="Aminotrans_IV"/>
</dbReference>